<evidence type="ECO:0000313" key="1">
    <source>
        <dbReference type="EMBL" id="KAL2513190.1"/>
    </source>
</evidence>
<accession>A0ABD1TKC8</accession>
<dbReference type="AlphaFoldDB" id="A0ABD1TKC8"/>
<evidence type="ECO:0000313" key="2">
    <source>
        <dbReference type="Proteomes" id="UP001604336"/>
    </source>
</evidence>
<keyword evidence="2" id="KW-1185">Reference proteome</keyword>
<proteinExistence type="predicted"/>
<comment type="caution">
    <text evidence="1">The sequence shown here is derived from an EMBL/GenBank/DDBJ whole genome shotgun (WGS) entry which is preliminary data.</text>
</comment>
<organism evidence="1 2">
    <name type="scientific">Abeliophyllum distichum</name>
    <dbReference type="NCBI Taxonomy" id="126358"/>
    <lineage>
        <taxon>Eukaryota</taxon>
        <taxon>Viridiplantae</taxon>
        <taxon>Streptophyta</taxon>
        <taxon>Embryophyta</taxon>
        <taxon>Tracheophyta</taxon>
        <taxon>Spermatophyta</taxon>
        <taxon>Magnoliopsida</taxon>
        <taxon>eudicotyledons</taxon>
        <taxon>Gunneridae</taxon>
        <taxon>Pentapetalae</taxon>
        <taxon>asterids</taxon>
        <taxon>lamiids</taxon>
        <taxon>Lamiales</taxon>
        <taxon>Oleaceae</taxon>
        <taxon>Forsythieae</taxon>
        <taxon>Abeliophyllum</taxon>
    </lineage>
</organism>
<dbReference type="EMBL" id="JBFOLK010000005">
    <property type="protein sequence ID" value="KAL2513190.1"/>
    <property type="molecule type" value="Genomic_DNA"/>
</dbReference>
<sequence>MSILPWEKSFEDIAASMKSEVVDVHETSVYKNEPYIPDSKEEIHKSAQWFRYDLVGKFSHIKPRLLVVQQVLNTFELSGKVRVGNFDGKHILFHFDKEED</sequence>
<name>A0ABD1TKC8_9LAMI</name>
<dbReference type="Proteomes" id="UP001604336">
    <property type="component" value="Unassembled WGS sequence"/>
</dbReference>
<reference evidence="2" key="1">
    <citation type="submission" date="2024-07" db="EMBL/GenBank/DDBJ databases">
        <title>Two chromosome-level genome assemblies of Korean endemic species Abeliophyllum distichum and Forsythia ovata (Oleaceae).</title>
        <authorList>
            <person name="Jang H."/>
        </authorList>
    </citation>
    <scope>NUCLEOTIDE SEQUENCE [LARGE SCALE GENOMIC DNA]</scope>
</reference>
<gene>
    <name evidence="1" type="ORF">Adt_18790</name>
</gene>
<protein>
    <submittedName>
        <fullName evidence="1">Uncharacterized protein</fullName>
    </submittedName>
</protein>